<reference evidence="2" key="1">
    <citation type="submission" date="2016-10" db="EMBL/GenBank/DDBJ databases">
        <authorList>
            <person name="Varghese N."/>
            <person name="Submissions S."/>
        </authorList>
    </citation>
    <scope>NUCLEOTIDE SEQUENCE [LARGE SCALE GENOMIC DNA]</scope>
    <source>
        <strain evidence="2">CGMCC 4.3525</strain>
    </source>
</reference>
<dbReference type="Proteomes" id="UP000199352">
    <property type="component" value="Unassembled WGS sequence"/>
</dbReference>
<dbReference type="AlphaFoldDB" id="A0A1H9F6E5"/>
<sequence>MSLIATVCRLIIAQTLMQFAAGKRWPFPSGLIESSFA</sequence>
<evidence type="ECO:0000313" key="2">
    <source>
        <dbReference type="Proteomes" id="UP000199352"/>
    </source>
</evidence>
<protein>
    <submittedName>
        <fullName evidence="1">Uncharacterized protein</fullName>
    </submittedName>
</protein>
<proteinExistence type="predicted"/>
<accession>A0A1H9F6E5</accession>
<keyword evidence="2" id="KW-1185">Reference proteome</keyword>
<name>A0A1H9F6E5_9PSEU</name>
<gene>
    <name evidence="1" type="ORF">SAMN05216188_102803</name>
</gene>
<dbReference type="STRING" id="402600.SAMN05216188_102803"/>
<dbReference type="EMBL" id="FOFR01000002">
    <property type="protein sequence ID" value="SEQ33520.1"/>
    <property type="molecule type" value="Genomic_DNA"/>
</dbReference>
<evidence type="ECO:0000313" key="1">
    <source>
        <dbReference type="EMBL" id="SEQ33520.1"/>
    </source>
</evidence>
<organism evidence="1 2">
    <name type="scientific">Lentzea xinjiangensis</name>
    <dbReference type="NCBI Taxonomy" id="402600"/>
    <lineage>
        <taxon>Bacteria</taxon>
        <taxon>Bacillati</taxon>
        <taxon>Actinomycetota</taxon>
        <taxon>Actinomycetes</taxon>
        <taxon>Pseudonocardiales</taxon>
        <taxon>Pseudonocardiaceae</taxon>
        <taxon>Lentzea</taxon>
    </lineage>
</organism>